<dbReference type="PANTHER" id="PTHR33173:SF2">
    <property type="entry name" value="MYND-TYPE DOMAIN-CONTAINING PROTEIN"/>
    <property type="match status" value="1"/>
</dbReference>
<dbReference type="EMBL" id="CAKKLH010000264">
    <property type="protein sequence ID" value="CAH0107287.1"/>
    <property type="molecule type" value="Genomic_DNA"/>
</dbReference>
<sequence length="304" mass="36314">MVDVYFDPDLDSPVPSPKHDYNITNTKLRQLLLEVVDASESINEVRYYSHSLNSWLLSKCFTSHAFIVLKTDNCWWSMEKDQRGITVQRSKYLENVRDKYRRYDRMAGTTNRIEMLKKASGNFTVNDLVLYLTRKGHIGIPAIRMRDVYFDPDVDSPVPSPKHDYNITNYKLQQLLLEMVDASESINEVRYYSHSRHRLLLSKCFTSHAFIILKTDNCWWSMEKDQRGITVQRSKYLENVRDKYRRYDRFAELDEIKMLKQARGNFTVNELVLYLTRKGHMFRRNYFFANCYYNKFADVIFNLF</sequence>
<evidence type="ECO:0000313" key="2">
    <source>
        <dbReference type="Proteomes" id="UP000789390"/>
    </source>
</evidence>
<comment type="caution">
    <text evidence="1">The sequence shown here is derived from an EMBL/GenBank/DDBJ whole genome shotgun (WGS) entry which is preliminary data.</text>
</comment>
<organism evidence="1 2">
    <name type="scientific">Daphnia galeata</name>
    <dbReference type="NCBI Taxonomy" id="27404"/>
    <lineage>
        <taxon>Eukaryota</taxon>
        <taxon>Metazoa</taxon>
        <taxon>Ecdysozoa</taxon>
        <taxon>Arthropoda</taxon>
        <taxon>Crustacea</taxon>
        <taxon>Branchiopoda</taxon>
        <taxon>Diplostraca</taxon>
        <taxon>Cladocera</taxon>
        <taxon>Anomopoda</taxon>
        <taxon>Daphniidae</taxon>
        <taxon>Daphnia</taxon>
    </lineage>
</organism>
<reference evidence="1" key="1">
    <citation type="submission" date="2021-11" db="EMBL/GenBank/DDBJ databases">
        <authorList>
            <person name="Schell T."/>
        </authorList>
    </citation>
    <scope>NUCLEOTIDE SEQUENCE</scope>
    <source>
        <strain evidence="1">M5</strain>
    </source>
</reference>
<evidence type="ECO:0000313" key="1">
    <source>
        <dbReference type="EMBL" id="CAH0107287.1"/>
    </source>
</evidence>
<protein>
    <submittedName>
        <fullName evidence="1">Uncharacterized protein</fullName>
    </submittedName>
</protein>
<dbReference type="Proteomes" id="UP000789390">
    <property type="component" value="Unassembled WGS sequence"/>
</dbReference>
<accession>A0A8J2RQW1</accession>
<dbReference type="AlphaFoldDB" id="A0A8J2RQW1"/>
<dbReference type="PANTHER" id="PTHR33173">
    <property type="match status" value="1"/>
</dbReference>
<dbReference type="OrthoDB" id="6339422at2759"/>
<name>A0A8J2RQW1_9CRUS</name>
<gene>
    <name evidence="1" type="ORF">DGAL_LOCUS10579</name>
</gene>
<keyword evidence="2" id="KW-1185">Reference proteome</keyword>
<proteinExistence type="predicted"/>